<comment type="caution">
    <text evidence="2">The sequence shown here is derived from an EMBL/GenBank/DDBJ whole genome shotgun (WGS) entry which is preliminary data.</text>
</comment>
<protein>
    <submittedName>
        <fullName evidence="2">GNAT family N-acetyltransferase</fullName>
    </submittedName>
</protein>
<dbReference type="PANTHER" id="PTHR43415">
    <property type="entry name" value="SPERMIDINE N(1)-ACETYLTRANSFERASE"/>
    <property type="match status" value="1"/>
</dbReference>
<dbReference type="SUPFAM" id="SSF55729">
    <property type="entry name" value="Acyl-CoA N-acyltransferases (Nat)"/>
    <property type="match status" value="1"/>
</dbReference>
<dbReference type="Proteomes" id="UP001056429">
    <property type="component" value="Unassembled WGS sequence"/>
</dbReference>
<keyword evidence="3" id="KW-1185">Reference proteome</keyword>
<dbReference type="InterPro" id="IPR016181">
    <property type="entry name" value="Acyl_CoA_acyltransferase"/>
</dbReference>
<dbReference type="Gene3D" id="3.40.630.30">
    <property type="match status" value="1"/>
</dbReference>
<dbReference type="Pfam" id="PF00583">
    <property type="entry name" value="Acetyltransf_1"/>
    <property type="match status" value="1"/>
</dbReference>
<feature type="domain" description="N-acetyltransferase" evidence="1">
    <location>
        <begin position="34"/>
        <end position="176"/>
    </location>
</feature>
<dbReference type="PANTHER" id="PTHR43415:SF3">
    <property type="entry name" value="GNAT-FAMILY ACETYLTRANSFERASE"/>
    <property type="match status" value="1"/>
</dbReference>
<evidence type="ECO:0000313" key="2">
    <source>
        <dbReference type="EMBL" id="MCM1991489.1"/>
    </source>
</evidence>
<reference evidence="2" key="2">
    <citation type="submission" date="2021-04" db="EMBL/GenBank/DDBJ databases">
        <authorList>
            <person name="Dong X."/>
        </authorList>
    </citation>
    <scope>NUCLEOTIDE SEQUENCE</scope>
    <source>
        <strain evidence="2">ZWT</strain>
    </source>
</reference>
<dbReference type="RefSeq" id="WP_250860609.1">
    <property type="nucleotide sequence ID" value="NZ_JAGSOJ010000004.1"/>
</dbReference>
<accession>A0A9J6P5T9</accession>
<proteinExistence type="predicted"/>
<organism evidence="2 3">
    <name type="scientific">Oceanirhabdus seepicola</name>
    <dbReference type="NCBI Taxonomy" id="2828781"/>
    <lineage>
        <taxon>Bacteria</taxon>
        <taxon>Bacillati</taxon>
        <taxon>Bacillota</taxon>
        <taxon>Clostridia</taxon>
        <taxon>Eubacteriales</taxon>
        <taxon>Clostridiaceae</taxon>
        <taxon>Oceanirhabdus</taxon>
    </lineage>
</organism>
<name>A0A9J6P5T9_9CLOT</name>
<evidence type="ECO:0000313" key="3">
    <source>
        <dbReference type="Proteomes" id="UP001056429"/>
    </source>
</evidence>
<reference evidence="2" key="1">
    <citation type="journal article" date="2021" name="mSystems">
        <title>Bacteria and Archaea Synergistically Convert Glycine Betaine to Biogenic Methane in the Formosa Cold Seep of the South China Sea.</title>
        <authorList>
            <person name="Li L."/>
            <person name="Zhang W."/>
            <person name="Zhang S."/>
            <person name="Song L."/>
            <person name="Sun Q."/>
            <person name="Zhang H."/>
            <person name="Xiang H."/>
            <person name="Dong X."/>
        </authorList>
    </citation>
    <scope>NUCLEOTIDE SEQUENCE</scope>
    <source>
        <strain evidence="2">ZWT</strain>
    </source>
</reference>
<dbReference type="AlphaFoldDB" id="A0A9J6P5T9"/>
<gene>
    <name evidence="2" type="ORF">KDK92_17275</name>
</gene>
<dbReference type="PROSITE" id="PS51186">
    <property type="entry name" value="GNAT"/>
    <property type="match status" value="1"/>
</dbReference>
<dbReference type="GO" id="GO:0016747">
    <property type="term" value="F:acyltransferase activity, transferring groups other than amino-acyl groups"/>
    <property type="evidence" value="ECO:0007669"/>
    <property type="project" value="InterPro"/>
</dbReference>
<dbReference type="InterPro" id="IPR000182">
    <property type="entry name" value="GNAT_dom"/>
</dbReference>
<dbReference type="EMBL" id="JAGSOJ010000004">
    <property type="protein sequence ID" value="MCM1991489.1"/>
    <property type="molecule type" value="Genomic_DNA"/>
</dbReference>
<sequence length="176" mass="20876">MSRMDRQFMGMNTVNDRTRGELKMKYDFRLRTEEDVKEFITWKFDGIYSFYDNDIQKEKIEYYLESVNKEDLFSIYDRDGKLIGNCEYEIIDEDFVFGVQLKPELTGKGLGESVIRDIIEYAKNNYNHETLHLGVVKFNERAIKLYKRVGFVAEAETVWNIRGKDYEAVIMGLKII</sequence>
<evidence type="ECO:0000259" key="1">
    <source>
        <dbReference type="PROSITE" id="PS51186"/>
    </source>
</evidence>